<organism evidence="11 12">
    <name type="scientific">Flavivirga spongiicola</name>
    <dbReference type="NCBI Taxonomy" id="421621"/>
    <lineage>
        <taxon>Bacteria</taxon>
        <taxon>Pseudomonadati</taxon>
        <taxon>Bacteroidota</taxon>
        <taxon>Flavobacteriia</taxon>
        <taxon>Flavobacteriales</taxon>
        <taxon>Flavobacteriaceae</taxon>
        <taxon>Flavivirga</taxon>
    </lineage>
</organism>
<evidence type="ECO:0000256" key="6">
    <source>
        <dbReference type="ARBA" id="ARBA00022734"/>
    </source>
</evidence>
<evidence type="ECO:0000256" key="3">
    <source>
        <dbReference type="ARBA" id="ARBA00011233"/>
    </source>
</evidence>
<comment type="similarity">
    <text evidence="2">Belongs to the fucolectin family.</text>
</comment>
<gene>
    <name evidence="11" type="ORF">N1F79_15405</name>
</gene>
<comment type="function">
    <text evidence="1">Acts as a defensive agent. Recognizes blood group fucosylated oligosaccharides including A, B, H and Lewis B-type antigens. Does not recognize Lewis A antigen and has low affinity for monovalent haptens.</text>
</comment>
<keyword evidence="6" id="KW-0430">Lectin</keyword>
<evidence type="ECO:0000256" key="9">
    <source>
        <dbReference type="SAM" id="MobiDB-lite"/>
    </source>
</evidence>
<comment type="caution">
    <text evidence="11">The sequence shown here is derived from an EMBL/GenBank/DDBJ whole genome shotgun (WGS) entry which is preliminary data.</text>
</comment>
<keyword evidence="5" id="KW-0732">Signal</keyword>
<evidence type="ECO:0000259" key="10">
    <source>
        <dbReference type="PROSITE" id="PS50022"/>
    </source>
</evidence>
<accession>A0ABU7XVE9</accession>
<proteinExistence type="inferred from homology"/>
<feature type="compositionally biased region" description="Low complexity" evidence="9">
    <location>
        <begin position="743"/>
        <end position="753"/>
    </location>
</feature>
<feature type="domain" description="F5/8 type C" evidence="10">
    <location>
        <begin position="798"/>
        <end position="948"/>
    </location>
</feature>
<dbReference type="SMART" id="SM00607">
    <property type="entry name" value="FTP"/>
    <property type="match status" value="3"/>
</dbReference>
<evidence type="ECO:0000256" key="4">
    <source>
        <dbReference type="ARBA" id="ARBA00022723"/>
    </source>
</evidence>
<name>A0ABU7XVE9_9FLAO</name>
<dbReference type="RefSeq" id="WP_303306846.1">
    <property type="nucleotide sequence ID" value="NZ_JAODOP010000004.1"/>
</dbReference>
<keyword evidence="7" id="KW-0106">Calcium</keyword>
<keyword evidence="4" id="KW-0479">Metal-binding</keyword>
<dbReference type="InterPro" id="IPR000421">
    <property type="entry name" value="FA58C"/>
</dbReference>
<evidence type="ECO:0000256" key="5">
    <source>
        <dbReference type="ARBA" id="ARBA00022729"/>
    </source>
</evidence>
<sequence>MKKYYNRELVNINKQLYFILFLLSALFLVQQEVLAQSAFRSDRLFIKHGIQYQAWTYTDTKFPGRPSKLNTNNINARYVRLQLPYNGSLNVAEIEVYDGTTNVAQGKTANQSSTNGAHIASRAVDGNTAGSLTDNSLAHTLDEVSAWWEVDLGSTVAIDSIRIWNRTDCCGDRLGDSHVFVSNTSFSANQTIDQLKADPNVTLFLLTTGGVDFPQGTEWTNLNLTAPTWYERGMFNQTFFNEFPNSQWSLEKAPYGDHLDRAPNTSEINNGFLRPDQLSKLSQLSTIGFGDEEHYSSTVVNNTKAWFDVSKAKYPDVLVHNNQYIGQWSDAQIRSFVQIAQPDFISYDWYYYNSTTDNGRSFQPILTHLDKYRGLAFEGSSPINYGFYLQGFKHGNYVLSETQINGHAYLPLLMGAKWLNIFRYVKDNNGTFYFHNSDGTTSDIYTFYGNLGGEIKNLSPHLSRLKSTKVTVAVGQHQSGGSTLNNAVPVGSVAWSFSSSDDPYVTGITATNLGSTNNSLSGDTYIGYFTPVTGIDNTSGVTMAPVHNKDAKYFMLMNGLSAANTNNTVSNTSGRASTTQQRITLSIDFGSNPIDQLKRVNKSTGNVETVALTSVSGTQYTVDITLDGGKGDLFYWQNAHTATPPVTPTNLALSKTTTSSGDSHGGVSGRAVDGNTDGNWTNNSVTHSDEDHSDGVEEWWEVDLGQVASITDIKVYNRTDCCADRLSNYHVFVSDVAFTSTTVSGSQGQSGVSDFNQTTQAGTPTTISVNRNGRYVRVQLSSSTGTLSLAEVEVLGTLINPPVNLALNKTATQSSTSGSYVASKSIDGNTSGIIWPDGEGSHTNQESQPWWQVDLGAVSNITDVKVYNRTDCCADRLTNYHIFVSDAPFTSTTIAGSQGQSGVGDFHETGQTATPSSRAVNRTGRYIRIQLENTNGILHMGEVQVFGTASSSKKTSLKSKELENDISEKELLIYPNPTKSKFSLRYLSQLGQIGSFKLFDIHGRVVIHKEMRLNKGSNLIEFSVKSLTKGIYILKGNIGTKQIVKKLLID</sequence>
<dbReference type="Pfam" id="PF22633">
    <property type="entry name" value="F5_F8_type_C_2"/>
    <property type="match status" value="3"/>
</dbReference>
<evidence type="ECO:0000256" key="1">
    <source>
        <dbReference type="ARBA" id="ARBA00002219"/>
    </source>
</evidence>
<evidence type="ECO:0000313" key="11">
    <source>
        <dbReference type="EMBL" id="MEF3834523.1"/>
    </source>
</evidence>
<dbReference type="SUPFAM" id="SSF49785">
    <property type="entry name" value="Galactose-binding domain-like"/>
    <property type="match status" value="3"/>
</dbReference>
<dbReference type="InterPro" id="IPR006585">
    <property type="entry name" value="FTP1"/>
</dbReference>
<dbReference type="InterPro" id="IPR051941">
    <property type="entry name" value="BG_Antigen-Binding_Lectin"/>
</dbReference>
<dbReference type="PANTHER" id="PTHR45713">
    <property type="entry name" value="FTP DOMAIN-CONTAINING PROTEIN"/>
    <property type="match status" value="1"/>
</dbReference>
<evidence type="ECO:0000256" key="2">
    <source>
        <dbReference type="ARBA" id="ARBA00010147"/>
    </source>
</evidence>
<feature type="region of interest" description="Disordered" evidence="9">
    <location>
        <begin position="655"/>
        <end position="691"/>
    </location>
</feature>
<dbReference type="PANTHER" id="PTHR45713:SF6">
    <property type="entry name" value="F5_8 TYPE C DOMAIN-CONTAINING PROTEIN"/>
    <property type="match status" value="1"/>
</dbReference>
<protein>
    <submittedName>
        <fullName evidence="11">Discoidin domain-containing protein</fullName>
    </submittedName>
</protein>
<feature type="region of interest" description="Disordered" evidence="9">
    <location>
        <begin position="743"/>
        <end position="766"/>
    </location>
</feature>
<feature type="domain" description="F5/8 type C" evidence="10">
    <location>
        <begin position="641"/>
        <end position="797"/>
    </location>
</feature>
<dbReference type="Pfam" id="PF18962">
    <property type="entry name" value="Por_Secre_tail"/>
    <property type="match status" value="1"/>
</dbReference>
<reference evidence="11 12" key="1">
    <citation type="submission" date="2022-09" db="EMBL/GenBank/DDBJ databases">
        <title>Genome sequencing of Flavivirga sp. MEBiC05379.</title>
        <authorList>
            <person name="Oh H.-M."/>
            <person name="Kwon K.K."/>
            <person name="Park M.J."/>
            <person name="Yang S.-H."/>
        </authorList>
    </citation>
    <scope>NUCLEOTIDE SEQUENCE [LARGE SCALE GENOMIC DNA]</scope>
    <source>
        <strain evidence="11 12">MEBiC05379</strain>
    </source>
</reference>
<evidence type="ECO:0000256" key="7">
    <source>
        <dbReference type="ARBA" id="ARBA00022837"/>
    </source>
</evidence>
<dbReference type="InterPro" id="IPR008979">
    <property type="entry name" value="Galactose-bd-like_sf"/>
</dbReference>
<comment type="subunit">
    <text evidence="3">Homotrimer.</text>
</comment>
<evidence type="ECO:0000256" key="8">
    <source>
        <dbReference type="ARBA" id="ARBA00023157"/>
    </source>
</evidence>
<dbReference type="Gene3D" id="2.60.120.260">
    <property type="entry name" value="Galactose-binding domain-like"/>
    <property type="match status" value="4"/>
</dbReference>
<dbReference type="PROSITE" id="PS50022">
    <property type="entry name" value="FA58C_3"/>
    <property type="match status" value="2"/>
</dbReference>
<feature type="compositionally biased region" description="Polar residues" evidence="9">
    <location>
        <begin position="754"/>
        <end position="766"/>
    </location>
</feature>
<keyword evidence="12" id="KW-1185">Reference proteome</keyword>
<dbReference type="InterPro" id="IPR026444">
    <property type="entry name" value="Secre_tail"/>
</dbReference>
<evidence type="ECO:0000313" key="12">
    <source>
        <dbReference type="Proteomes" id="UP001337305"/>
    </source>
</evidence>
<keyword evidence="8" id="KW-1015">Disulfide bond</keyword>
<feature type="compositionally biased region" description="Polar residues" evidence="9">
    <location>
        <begin position="676"/>
        <end position="686"/>
    </location>
</feature>
<dbReference type="EMBL" id="JAODOP010000004">
    <property type="protein sequence ID" value="MEF3834523.1"/>
    <property type="molecule type" value="Genomic_DNA"/>
</dbReference>
<dbReference type="Proteomes" id="UP001337305">
    <property type="component" value="Unassembled WGS sequence"/>
</dbReference>
<dbReference type="NCBIfam" id="TIGR04183">
    <property type="entry name" value="Por_Secre_tail"/>
    <property type="match status" value="1"/>
</dbReference>